<dbReference type="SUPFAM" id="SSF46689">
    <property type="entry name" value="Homeodomain-like"/>
    <property type="match status" value="1"/>
</dbReference>
<protein>
    <submittedName>
        <fullName evidence="4">Intercellular adhesion protein R</fullName>
    </submittedName>
</protein>
<name>A0A173RWF4_ANAHA</name>
<evidence type="ECO:0000259" key="3">
    <source>
        <dbReference type="PROSITE" id="PS50977"/>
    </source>
</evidence>
<dbReference type="AlphaFoldDB" id="A0A173RWF4"/>
<feature type="domain" description="HTH tetR-type" evidence="3">
    <location>
        <begin position="6"/>
        <end position="66"/>
    </location>
</feature>
<dbReference type="PANTHER" id="PTHR43479:SF11">
    <property type="entry name" value="ACREF_ENVCD OPERON REPRESSOR-RELATED"/>
    <property type="match status" value="1"/>
</dbReference>
<dbReference type="Gene3D" id="1.10.357.10">
    <property type="entry name" value="Tetracycline Repressor, domain 2"/>
    <property type="match status" value="1"/>
</dbReference>
<dbReference type="InterPro" id="IPR050624">
    <property type="entry name" value="HTH-type_Tx_Regulator"/>
</dbReference>
<organism evidence="4 5">
    <name type="scientific">Anaerostipes hadrus</name>
    <dbReference type="NCBI Taxonomy" id="649756"/>
    <lineage>
        <taxon>Bacteria</taxon>
        <taxon>Bacillati</taxon>
        <taxon>Bacillota</taxon>
        <taxon>Clostridia</taxon>
        <taxon>Lachnospirales</taxon>
        <taxon>Lachnospiraceae</taxon>
        <taxon>Anaerostipes</taxon>
    </lineage>
</organism>
<dbReference type="GO" id="GO:0003677">
    <property type="term" value="F:DNA binding"/>
    <property type="evidence" value="ECO:0007669"/>
    <property type="project" value="UniProtKB-UniRule"/>
</dbReference>
<keyword evidence="1 2" id="KW-0238">DNA-binding</keyword>
<dbReference type="Proteomes" id="UP000095598">
    <property type="component" value="Unassembled WGS sequence"/>
</dbReference>
<proteinExistence type="predicted"/>
<evidence type="ECO:0000256" key="1">
    <source>
        <dbReference type="ARBA" id="ARBA00023125"/>
    </source>
</evidence>
<accession>A0A173RWF4</accession>
<dbReference type="InterPro" id="IPR001647">
    <property type="entry name" value="HTH_TetR"/>
</dbReference>
<reference evidence="4 5" key="1">
    <citation type="submission" date="2015-09" db="EMBL/GenBank/DDBJ databases">
        <authorList>
            <consortium name="Pathogen Informatics"/>
        </authorList>
    </citation>
    <scope>NUCLEOTIDE SEQUENCE [LARGE SCALE GENOMIC DNA]</scope>
    <source>
        <strain evidence="4 5">2789STDY5608868</strain>
    </source>
</reference>
<dbReference type="RefSeq" id="WP_055258045.1">
    <property type="nucleotide sequence ID" value="NZ_CYXT01000004.1"/>
</dbReference>
<evidence type="ECO:0000313" key="5">
    <source>
        <dbReference type="Proteomes" id="UP000095598"/>
    </source>
</evidence>
<dbReference type="Pfam" id="PF00440">
    <property type="entry name" value="TetR_N"/>
    <property type="match status" value="1"/>
</dbReference>
<dbReference type="PRINTS" id="PR00455">
    <property type="entry name" value="HTHTETR"/>
</dbReference>
<dbReference type="PANTHER" id="PTHR43479">
    <property type="entry name" value="ACREF/ENVCD OPERON REPRESSOR-RELATED"/>
    <property type="match status" value="1"/>
</dbReference>
<dbReference type="PROSITE" id="PS50977">
    <property type="entry name" value="HTH_TETR_2"/>
    <property type="match status" value="1"/>
</dbReference>
<evidence type="ECO:0000313" key="4">
    <source>
        <dbReference type="EMBL" id="CUM82332.1"/>
    </source>
</evidence>
<evidence type="ECO:0000256" key="2">
    <source>
        <dbReference type="PROSITE-ProRule" id="PRU00335"/>
    </source>
</evidence>
<dbReference type="EMBL" id="CYXT01000004">
    <property type="protein sequence ID" value="CUM82332.1"/>
    <property type="molecule type" value="Genomic_DNA"/>
</dbReference>
<dbReference type="InterPro" id="IPR009057">
    <property type="entry name" value="Homeodomain-like_sf"/>
</dbReference>
<gene>
    <name evidence="4" type="primary">icaR</name>
    <name evidence="4" type="ORF">ERS852425_00837</name>
</gene>
<feature type="DNA-binding region" description="H-T-H motif" evidence="2">
    <location>
        <begin position="29"/>
        <end position="48"/>
    </location>
</feature>
<sequence>MESKEKNTKEKILEEALKLFAQSGYMGTSMNDIASKLGVTKAALYKHYKSKQEILDSIIEKMKELDIERAKQYEMPEGDLEKVTAEYKEMAFDKIKQFTKVQFLHWTEEEFSSCFRKMLTLEQYREPQMAQLYQNYLASGPLTYMKALFSGMLVDAGKARQTALDFYGPIFLLYSIYDGAEDKSHVIKLLEEHMDHFLQEMQIS</sequence>